<comment type="caution">
    <text evidence="2">The sequence shown here is derived from an EMBL/GenBank/DDBJ whole genome shotgun (WGS) entry which is preliminary data.</text>
</comment>
<keyword evidence="3" id="KW-1185">Reference proteome</keyword>
<reference evidence="2 3" key="1">
    <citation type="journal article" date="2020" name="Antonie Van Leeuwenhoek">
        <title>Rhodopirellula heiligendammensis sp. nov., Rhodopirellula pilleata sp. nov., and Rhodopirellula solitaria sp. nov. isolated from natural or artificial marine surfaces in Northern Germany and California, USA, and emended description of the genus Rhodopirellula.</title>
        <authorList>
            <person name="Kallscheuer N."/>
            <person name="Wiegand S."/>
            <person name="Jogler M."/>
            <person name="Boedeker C."/>
            <person name="Peeters S.H."/>
            <person name="Rast P."/>
            <person name="Heuer A."/>
            <person name="Jetten M.S.M."/>
            <person name="Rohde M."/>
            <person name="Jogler C."/>
        </authorList>
    </citation>
    <scope>NUCLEOTIDE SEQUENCE [LARGE SCALE GENOMIC DNA]</scope>
    <source>
        <strain evidence="2 3">Poly21</strain>
    </source>
</reference>
<proteinExistence type="predicted"/>
<dbReference type="PANTHER" id="PTHR33627:SF1">
    <property type="entry name" value="TRANSPOSASE"/>
    <property type="match status" value="1"/>
</dbReference>
<dbReference type="PANTHER" id="PTHR33627">
    <property type="entry name" value="TRANSPOSASE"/>
    <property type="match status" value="1"/>
</dbReference>
<dbReference type="AlphaFoldDB" id="A0A5C6BCM9"/>
<evidence type="ECO:0000313" key="2">
    <source>
        <dbReference type="EMBL" id="TWU09798.1"/>
    </source>
</evidence>
<gene>
    <name evidence="2" type="ORF">Poly21_54640</name>
</gene>
<feature type="region of interest" description="Disordered" evidence="1">
    <location>
        <begin position="53"/>
        <end position="84"/>
    </location>
</feature>
<evidence type="ECO:0000313" key="3">
    <source>
        <dbReference type="Proteomes" id="UP000319908"/>
    </source>
</evidence>
<feature type="compositionally biased region" description="Basic and acidic residues" evidence="1">
    <location>
        <begin position="68"/>
        <end position="84"/>
    </location>
</feature>
<sequence>MDIDELEQVEDQLDTYLARFADCFGQSGTRAHLTTHARGQLSDLDTKSVEPIALQAGTNSARNSRSTSMERRRSSQEADSHRPI</sequence>
<name>A0A5C6BCM9_9BACT</name>
<accession>A0A5C6BCM9</accession>
<evidence type="ECO:0000256" key="1">
    <source>
        <dbReference type="SAM" id="MobiDB-lite"/>
    </source>
</evidence>
<organism evidence="2 3">
    <name type="scientific">Allorhodopirellula heiligendammensis</name>
    <dbReference type="NCBI Taxonomy" id="2714739"/>
    <lineage>
        <taxon>Bacteria</taxon>
        <taxon>Pseudomonadati</taxon>
        <taxon>Planctomycetota</taxon>
        <taxon>Planctomycetia</taxon>
        <taxon>Pirellulales</taxon>
        <taxon>Pirellulaceae</taxon>
        <taxon>Allorhodopirellula</taxon>
    </lineage>
</organism>
<dbReference type="Proteomes" id="UP000319908">
    <property type="component" value="Unassembled WGS sequence"/>
</dbReference>
<dbReference type="EMBL" id="SJPU01000007">
    <property type="protein sequence ID" value="TWU09798.1"/>
    <property type="molecule type" value="Genomic_DNA"/>
</dbReference>
<protein>
    <submittedName>
        <fullName evidence="2">Uncharacterized protein</fullName>
    </submittedName>
</protein>
<dbReference type="InterPro" id="IPR039365">
    <property type="entry name" value="IS701-like"/>
</dbReference>